<protein>
    <recommendedName>
        <fullName evidence="4">Lipoprotein</fullName>
    </recommendedName>
</protein>
<dbReference type="OrthoDB" id="7618051at2"/>
<feature type="chain" id="PRO_5001660778" description="Lipoprotein" evidence="1">
    <location>
        <begin position="24"/>
        <end position="234"/>
    </location>
</feature>
<accession>A0A069E5X6</accession>
<reference evidence="2 3" key="1">
    <citation type="journal article" date="2014" name="Antonie Van Leeuwenhoek">
        <title>Hyphomonas beringensis sp. nov. and Hyphomonas chukchiensis sp. nov., isolated from surface seawater of the Bering Sea and Chukchi Sea.</title>
        <authorList>
            <person name="Li C."/>
            <person name="Lai Q."/>
            <person name="Li G."/>
            <person name="Dong C."/>
            <person name="Wang J."/>
            <person name="Liao Y."/>
            <person name="Shao Z."/>
        </authorList>
    </citation>
    <scope>NUCLEOTIDE SEQUENCE [LARGE SCALE GENOMIC DNA]</scope>
    <source>
        <strain evidence="2 3">MHS-3</strain>
    </source>
</reference>
<dbReference type="AlphaFoldDB" id="A0A069E5X6"/>
<dbReference type="EMBL" id="ARYH01000001">
    <property type="protein sequence ID" value="KCZ85508.1"/>
    <property type="molecule type" value="Genomic_DNA"/>
</dbReference>
<dbReference type="PATRIC" id="fig|1280949.3.peg.1524"/>
<evidence type="ECO:0000313" key="2">
    <source>
        <dbReference type="EMBL" id="KCZ85508.1"/>
    </source>
</evidence>
<gene>
    <name evidence="2" type="ORF">HAD_07485</name>
</gene>
<dbReference type="eggNOG" id="ENOG50328US">
    <property type="taxonomic scope" value="Bacteria"/>
</dbReference>
<comment type="caution">
    <text evidence="2">The sequence shown here is derived from an EMBL/GenBank/DDBJ whole genome shotgun (WGS) entry which is preliminary data.</text>
</comment>
<feature type="signal peptide" evidence="1">
    <location>
        <begin position="1"/>
        <end position="23"/>
    </location>
</feature>
<evidence type="ECO:0000313" key="3">
    <source>
        <dbReference type="Proteomes" id="UP000027446"/>
    </source>
</evidence>
<evidence type="ECO:0000256" key="1">
    <source>
        <dbReference type="SAM" id="SignalP"/>
    </source>
</evidence>
<keyword evidence="1" id="KW-0732">Signal</keyword>
<evidence type="ECO:0008006" key="4">
    <source>
        <dbReference type="Google" id="ProtNLM"/>
    </source>
</evidence>
<organism evidence="2 3">
    <name type="scientific">Hyphomonas adhaerens MHS-3</name>
    <dbReference type="NCBI Taxonomy" id="1280949"/>
    <lineage>
        <taxon>Bacteria</taxon>
        <taxon>Pseudomonadati</taxon>
        <taxon>Pseudomonadota</taxon>
        <taxon>Alphaproteobacteria</taxon>
        <taxon>Hyphomonadales</taxon>
        <taxon>Hyphomonadaceae</taxon>
        <taxon>Hyphomonas</taxon>
    </lineage>
</organism>
<name>A0A069E5X6_9PROT</name>
<sequence length="234" mass="25366">MRPACLPRLSLIALPLLAFPAFAETPLEAALAAPTEGPTYRFDLKIEDNDLKAEAQVDPSRPEGEHLTLISPAADTLEGKAAERYAELKENTSGDKIWCNNFNQNIPADAKMISESGDAAVYSFTPLPGEDKETAKVYKHLTGRVTVSKEKPAILAFEMFAEKPFKPAMVARIDSFSMTANCGRAPDGRTYVQDLALDVSGNAMMQAFSQSERREVTNLVALPGTSADTALGQR</sequence>
<keyword evidence="3" id="KW-1185">Reference proteome</keyword>
<proteinExistence type="predicted"/>
<dbReference type="Proteomes" id="UP000027446">
    <property type="component" value="Unassembled WGS sequence"/>
</dbReference>
<dbReference type="RefSeq" id="WP_035570282.1">
    <property type="nucleotide sequence ID" value="NZ_ARYH01000001.1"/>
</dbReference>